<feature type="chain" id="PRO_5013987891" description="Hydrophobin" evidence="6">
    <location>
        <begin position="21"/>
        <end position="133"/>
    </location>
</feature>
<keyword evidence="6" id="KW-0732">Signal</keyword>
<dbReference type="CDD" id="cd23507">
    <property type="entry name" value="hydrophobin_I"/>
    <property type="match status" value="1"/>
</dbReference>
<sequence length="133" mass="13044">MFAKLSVTFTFASLVLLAAATPNGKRWNTTPTPTQTKTVTVTAPASTPTDSSSCDTGPIQCCASTPSAGSAEGAAILGLLGLVVQGVDVLLGLGCSPISVIGVGGGECDSNVVCCEDNAVGGLISIGCLPVSL</sequence>
<keyword evidence="3 6" id="KW-0134">Cell wall</keyword>
<feature type="region of interest" description="Disordered" evidence="7">
    <location>
        <begin position="25"/>
        <end position="51"/>
    </location>
</feature>
<evidence type="ECO:0000256" key="7">
    <source>
        <dbReference type="SAM" id="MobiDB-lite"/>
    </source>
</evidence>
<dbReference type="SMART" id="SM00075">
    <property type="entry name" value="HYDRO"/>
    <property type="match status" value="1"/>
</dbReference>
<evidence type="ECO:0000313" key="8">
    <source>
        <dbReference type="EMBL" id="OJT07160.1"/>
    </source>
</evidence>
<evidence type="ECO:0000256" key="4">
    <source>
        <dbReference type="ARBA" id="ARBA00022525"/>
    </source>
</evidence>
<evidence type="ECO:0000256" key="1">
    <source>
        <dbReference type="ARBA" id="ARBA00004191"/>
    </source>
</evidence>
<name>A0A1M2VHU9_TRAPU</name>
<comment type="subcellular location">
    <subcellularLocation>
        <location evidence="1 6">Secreted</location>
        <location evidence="1 6">Cell wall</location>
    </subcellularLocation>
</comment>
<dbReference type="GO" id="GO:0009277">
    <property type="term" value="C:fungal-type cell wall"/>
    <property type="evidence" value="ECO:0007669"/>
    <property type="project" value="InterPro"/>
</dbReference>
<evidence type="ECO:0000256" key="2">
    <source>
        <dbReference type="ARBA" id="ARBA00010446"/>
    </source>
</evidence>
<accession>A0A1M2VHU9</accession>
<evidence type="ECO:0000256" key="6">
    <source>
        <dbReference type="RuleBase" id="RU365009"/>
    </source>
</evidence>
<proteinExistence type="inferred from homology"/>
<keyword evidence="9" id="KW-1185">Reference proteome</keyword>
<organism evidence="8 9">
    <name type="scientific">Trametes pubescens</name>
    <name type="common">White-rot fungus</name>
    <dbReference type="NCBI Taxonomy" id="154538"/>
    <lineage>
        <taxon>Eukaryota</taxon>
        <taxon>Fungi</taxon>
        <taxon>Dikarya</taxon>
        <taxon>Basidiomycota</taxon>
        <taxon>Agaricomycotina</taxon>
        <taxon>Agaricomycetes</taxon>
        <taxon>Polyporales</taxon>
        <taxon>Polyporaceae</taxon>
        <taxon>Trametes</taxon>
    </lineage>
</organism>
<evidence type="ECO:0000313" key="9">
    <source>
        <dbReference type="Proteomes" id="UP000184267"/>
    </source>
</evidence>
<dbReference type="AlphaFoldDB" id="A0A1M2VHU9"/>
<keyword evidence="4 6" id="KW-0964">Secreted</keyword>
<dbReference type="Proteomes" id="UP000184267">
    <property type="component" value="Unassembled WGS sequence"/>
</dbReference>
<dbReference type="OrthoDB" id="2753034at2759"/>
<dbReference type="InterPro" id="IPR001338">
    <property type="entry name" value="Class_I_Hydrophobin"/>
</dbReference>
<dbReference type="EMBL" id="MNAD01001215">
    <property type="protein sequence ID" value="OJT07160.1"/>
    <property type="molecule type" value="Genomic_DNA"/>
</dbReference>
<dbReference type="GO" id="GO:0005199">
    <property type="term" value="F:structural constituent of cell wall"/>
    <property type="evidence" value="ECO:0007669"/>
    <property type="project" value="InterPro"/>
</dbReference>
<comment type="caution">
    <text evidence="8">The sequence shown here is derived from an EMBL/GenBank/DDBJ whole genome shotgun (WGS) entry which is preliminary data.</text>
</comment>
<reference evidence="8 9" key="1">
    <citation type="submission" date="2016-10" db="EMBL/GenBank/DDBJ databases">
        <title>Genome sequence of the basidiomycete white-rot fungus Trametes pubescens.</title>
        <authorList>
            <person name="Makela M.R."/>
            <person name="Granchi Z."/>
            <person name="Peng M."/>
            <person name="De Vries R.P."/>
            <person name="Grigoriev I."/>
            <person name="Riley R."/>
            <person name="Hilden K."/>
        </authorList>
    </citation>
    <scope>NUCLEOTIDE SEQUENCE [LARGE SCALE GENOMIC DNA]</scope>
    <source>
        <strain evidence="8 9">FBCC735</strain>
    </source>
</reference>
<feature type="signal peptide" evidence="6">
    <location>
        <begin position="1"/>
        <end position="20"/>
    </location>
</feature>
<comment type="similarity">
    <text evidence="2 6">Belongs to the fungal hydrophobin family.</text>
</comment>
<dbReference type="Pfam" id="PF01185">
    <property type="entry name" value="Hydrophobin"/>
    <property type="match status" value="1"/>
</dbReference>
<dbReference type="STRING" id="154538.A0A1M2VHU9"/>
<evidence type="ECO:0000256" key="5">
    <source>
        <dbReference type="ARBA" id="ARBA00023157"/>
    </source>
</evidence>
<protein>
    <recommendedName>
        <fullName evidence="6">Hydrophobin</fullName>
    </recommendedName>
</protein>
<gene>
    <name evidence="8" type="ORF">TRAPUB_1975</name>
</gene>
<dbReference type="OMA" id="CCEDNAV"/>
<feature type="compositionally biased region" description="Low complexity" evidence="7">
    <location>
        <begin position="29"/>
        <end position="51"/>
    </location>
</feature>
<evidence type="ECO:0000256" key="3">
    <source>
        <dbReference type="ARBA" id="ARBA00022512"/>
    </source>
</evidence>
<keyword evidence="5 6" id="KW-1015">Disulfide bond</keyword>